<organism evidence="3 4">
    <name type="scientific">Prorocentrum cordatum</name>
    <dbReference type="NCBI Taxonomy" id="2364126"/>
    <lineage>
        <taxon>Eukaryota</taxon>
        <taxon>Sar</taxon>
        <taxon>Alveolata</taxon>
        <taxon>Dinophyceae</taxon>
        <taxon>Prorocentrales</taxon>
        <taxon>Prorocentraceae</taxon>
        <taxon>Prorocentrum</taxon>
    </lineage>
</organism>
<feature type="transmembrane region" description="Helical" evidence="2">
    <location>
        <begin position="405"/>
        <end position="433"/>
    </location>
</feature>
<name>A0ABN9TI05_9DINO</name>
<keyword evidence="2" id="KW-0472">Membrane</keyword>
<sequence length="761" mass="82654">MVPTTLSGIGSLIYDCVERVEVPRKIVIRNIRVGMFLRLLQVGTFGGLTMVILVSSSWNRTIEPSNFKLLGQWDDTLESDYNAADRADWTSTVCTNTESYDYVYSDSWRYGGYSCHTPTKSERLMRVGDKDMYFPTSYEETHTSQIPIPSSGNCTDTDIGKFCIDGWKKKVTTCECSDSRYYLVTGVDALRVGFIHGYTVGAAHEQLANYQGSAQQSDQTCGSSGSNRCEADSSSGSETREMRTVLVLKRPDGEEELLGYKDAPDDVAVSLHDVLIASGLSLDSHVQTKENLLSCLTREDIREEPCRPDVHKLPRVRQVGMEMDIHLDYSNQYHYPKLPCENCLEGHVGPVCKATIEVTPSWQSRPQTDCRQGDVEGSTDCWSRYAYGIHITWRSTGKFGYTDPVYVMVTLAAALVYLAIPLVVIEYLTLYFLGMQSTMYRKASRDVVTLQSQLSDLLYRMVSSHAVFRAVKCPTDENIPGESLKHFIKQHALVGQKDNDVQVGEKEHRLLVELLLDAATAGDEGCADCVTLHEFLRAEGGEFNLDVQDVLKLCDAERQKQPLEQLFTPTRWAEAAREARQRRSSRFQPIQGQRDSGAQKRASGGSGGTDGGAVGRDSVAAALGGPAAPTPEELRRREVATDASGRGLVAGQSRPPAVRRAARAAAGSASPSSGVRGGRTGSSARACTPLASPGPHLASRPPLPQGAPAQVGGRGSSAPRPSATGAPGASPGLAPGVSFTIEAEAAPAQRREPGQPAVDTE</sequence>
<keyword evidence="4" id="KW-1185">Reference proteome</keyword>
<evidence type="ECO:0000313" key="3">
    <source>
        <dbReference type="EMBL" id="CAK0845533.1"/>
    </source>
</evidence>
<evidence type="ECO:0000313" key="4">
    <source>
        <dbReference type="Proteomes" id="UP001189429"/>
    </source>
</evidence>
<dbReference type="EMBL" id="CAUYUJ010014746">
    <property type="protein sequence ID" value="CAK0845533.1"/>
    <property type="molecule type" value="Genomic_DNA"/>
</dbReference>
<feature type="compositionally biased region" description="Low complexity" evidence="1">
    <location>
        <begin position="615"/>
        <end position="627"/>
    </location>
</feature>
<protein>
    <submittedName>
        <fullName evidence="3">Uncharacterized protein</fullName>
    </submittedName>
</protein>
<feature type="compositionally biased region" description="Polar residues" evidence="1">
    <location>
        <begin position="587"/>
        <end position="596"/>
    </location>
</feature>
<keyword evidence="2" id="KW-0812">Transmembrane</keyword>
<dbReference type="Proteomes" id="UP001189429">
    <property type="component" value="Unassembled WGS sequence"/>
</dbReference>
<feature type="compositionally biased region" description="Gly residues" evidence="1">
    <location>
        <begin position="604"/>
        <end position="614"/>
    </location>
</feature>
<feature type="compositionally biased region" description="Low complexity" evidence="1">
    <location>
        <begin position="716"/>
        <end position="748"/>
    </location>
</feature>
<reference evidence="3" key="1">
    <citation type="submission" date="2023-10" db="EMBL/GenBank/DDBJ databases">
        <authorList>
            <person name="Chen Y."/>
            <person name="Shah S."/>
            <person name="Dougan E. K."/>
            <person name="Thang M."/>
            <person name="Chan C."/>
        </authorList>
    </citation>
    <scope>NUCLEOTIDE SEQUENCE [LARGE SCALE GENOMIC DNA]</scope>
</reference>
<accession>A0ABN9TI05</accession>
<keyword evidence="2" id="KW-1133">Transmembrane helix</keyword>
<evidence type="ECO:0000256" key="1">
    <source>
        <dbReference type="SAM" id="MobiDB-lite"/>
    </source>
</evidence>
<feature type="compositionally biased region" description="Low complexity" evidence="1">
    <location>
        <begin position="653"/>
        <end position="674"/>
    </location>
</feature>
<gene>
    <name evidence="3" type="ORF">PCOR1329_LOCUS39303</name>
</gene>
<comment type="caution">
    <text evidence="3">The sequence shown here is derived from an EMBL/GenBank/DDBJ whole genome shotgun (WGS) entry which is preliminary data.</text>
</comment>
<evidence type="ECO:0000256" key="2">
    <source>
        <dbReference type="SAM" id="Phobius"/>
    </source>
</evidence>
<proteinExistence type="predicted"/>
<feature type="compositionally biased region" description="Polar residues" evidence="1">
    <location>
        <begin position="215"/>
        <end position="237"/>
    </location>
</feature>
<feature type="region of interest" description="Disordered" evidence="1">
    <location>
        <begin position="215"/>
        <end position="241"/>
    </location>
</feature>
<feature type="region of interest" description="Disordered" evidence="1">
    <location>
        <begin position="574"/>
        <end position="761"/>
    </location>
</feature>